<protein>
    <submittedName>
        <fullName evidence="1">Uncharacterized protein</fullName>
    </submittedName>
</protein>
<dbReference type="Proteomes" id="UP001732700">
    <property type="component" value="Chromosome 3A"/>
</dbReference>
<sequence length="715" mass="82031">MHDIWRALQWWEDWQLRILVLGSLGLQWFLLLAAPMRKFTIPRVCRTCIWLAYIASDALAIYALATLFNRHARASSNLQHSSSTLEVLWAPILLIHLGGQKEMTGYQIEDNEMWMRHTVTLVCQVAVALYAFCKSWPSSSDPKLLATAILLFIVGVASFSEKPFAFNRVKIKRLAVVSSSVNGTRKPSKWIHQINEYFLFEESFIGYLRGWCGKEGSMRNQRRQTAFTEAARVLMVLLDMPLVVSVNELVELKKAHHVEDLLPPLIVAEKTLPRLLNIAFAFIYTRAFLVVTPLYLIYHFLAVPILHIAALMLFAWSDKHPYKRVDVKITYIIICLTAALDVLAVFIRHLLYRIICMTRAAAVCETMPSYNLIEVALSEGDKSIWWIYKCASRIYRFYFTRPQHGELYEKVAQIVITDLVDARDRDLASYRIFDSTQDTNMRCIRRIAEEDSTDEPGGSSNSKRTTRNWALSKELQEHCGIQIRKSLCNVSFDRSVLLWHVATDLIHRLTDDATLVDDGGEEEEGEAKEGGEEGKGSGGEEKEQQEGQQQQHMRDRTLGLHRDCAVAISNYMVHLFNVNPEMLLTGSRHHLISEAVKEVENFRYLSKDKLSQKNIEFIMDMEPYKSVDEHFIQVPQITDACMLAKELMEMQEATRWMLMYRVWLGMLCYSASMCRGYLHAKSLGEGGEFLSFVWLMLALKGAKCLADKLQMPPED</sequence>
<evidence type="ECO:0000313" key="1">
    <source>
        <dbReference type="EnsemblPlants" id="AVESA.00010b.r2.3AG0411320.1.CDS.1"/>
    </source>
</evidence>
<dbReference type="EnsemblPlants" id="AVESA.00010b.r2.3AG0411320.1">
    <property type="protein sequence ID" value="AVESA.00010b.r2.3AG0411320.1.CDS.1"/>
    <property type="gene ID" value="AVESA.00010b.r2.3AG0411320"/>
</dbReference>
<reference evidence="1" key="2">
    <citation type="submission" date="2025-09" db="UniProtKB">
        <authorList>
            <consortium name="EnsemblPlants"/>
        </authorList>
    </citation>
    <scope>IDENTIFICATION</scope>
</reference>
<name>A0ACD5VD56_AVESA</name>
<reference evidence="1" key="1">
    <citation type="submission" date="2021-05" db="EMBL/GenBank/DDBJ databases">
        <authorList>
            <person name="Scholz U."/>
            <person name="Mascher M."/>
            <person name="Fiebig A."/>
        </authorList>
    </citation>
    <scope>NUCLEOTIDE SEQUENCE [LARGE SCALE GENOMIC DNA]</scope>
</reference>
<evidence type="ECO:0000313" key="2">
    <source>
        <dbReference type="Proteomes" id="UP001732700"/>
    </source>
</evidence>
<proteinExistence type="predicted"/>
<accession>A0ACD5VD56</accession>
<organism evidence="1 2">
    <name type="scientific">Avena sativa</name>
    <name type="common">Oat</name>
    <dbReference type="NCBI Taxonomy" id="4498"/>
    <lineage>
        <taxon>Eukaryota</taxon>
        <taxon>Viridiplantae</taxon>
        <taxon>Streptophyta</taxon>
        <taxon>Embryophyta</taxon>
        <taxon>Tracheophyta</taxon>
        <taxon>Spermatophyta</taxon>
        <taxon>Magnoliopsida</taxon>
        <taxon>Liliopsida</taxon>
        <taxon>Poales</taxon>
        <taxon>Poaceae</taxon>
        <taxon>BOP clade</taxon>
        <taxon>Pooideae</taxon>
        <taxon>Poodae</taxon>
        <taxon>Poeae</taxon>
        <taxon>Poeae Chloroplast Group 1 (Aveneae type)</taxon>
        <taxon>Aveninae</taxon>
        <taxon>Avena</taxon>
    </lineage>
</organism>
<keyword evidence="2" id="KW-1185">Reference proteome</keyword>